<reference evidence="11 12" key="1">
    <citation type="submission" date="2024-05" db="EMBL/GenBank/DDBJ databases">
        <title>Three bacterial strains, DH-69, EH-24, and ECK-19 isolated from coastal sediments.</title>
        <authorList>
            <person name="Ye Y.-Q."/>
            <person name="Du Z.-J."/>
        </authorList>
    </citation>
    <scope>NUCLEOTIDE SEQUENCE [LARGE SCALE GENOMIC DNA]</scope>
    <source>
        <strain evidence="11 12">ECK-19</strain>
    </source>
</reference>
<dbReference type="PIRSF" id="PIRSF001486">
    <property type="entry name" value="CatC"/>
    <property type="match status" value="1"/>
</dbReference>
<dbReference type="SUPFAM" id="SSF54909">
    <property type="entry name" value="Dimeric alpha+beta barrel"/>
    <property type="match status" value="1"/>
</dbReference>
<evidence type="ECO:0000259" key="10">
    <source>
        <dbReference type="Pfam" id="PF02426"/>
    </source>
</evidence>
<dbReference type="InterPro" id="IPR026029">
    <property type="entry name" value="MLI_dom"/>
</dbReference>
<evidence type="ECO:0000256" key="6">
    <source>
        <dbReference type="ARBA" id="ARBA00022797"/>
    </source>
</evidence>
<keyword evidence="12" id="KW-1185">Reference proteome</keyword>
<evidence type="ECO:0000313" key="12">
    <source>
        <dbReference type="Proteomes" id="UP001560685"/>
    </source>
</evidence>
<dbReference type="InterPro" id="IPR003464">
    <property type="entry name" value="Muconolactone_d_Isoase"/>
</dbReference>
<accession>A0ABV3Z2P8</accession>
<evidence type="ECO:0000256" key="2">
    <source>
        <dbReference type="ARBA" id="ARBA00005193"/>
    </source>
</evidence>
<comment type="subunit">
    <text evidence="4">Homodecamer.</text>
</comment>
<evidence type="ECO:0000256" key="7">
    <source>
        <dbReference type="ARBA" id="ARBA00023235"/>
    </source>
</evidence>
<proteinExistence type="inferred from homology"/>
<feature type="domain" description="Muconolactone isomerase" evidence="10">
    <location>
        <begin position="1"/>
        <end position="89"/>
    </location>
</feature>
<evidence type="ECO:0000256" key="9">
    <source>
        <dbReference type="PIRNR" id="PIRNR001486"/>
    </source>
</evidence>
<dbReference type="Gene3D" id="3.30.70.1060">
    <property type="entry name" value="Dimeric alpha+beta barrel"/>
    <property type="match status" value="1"/>
</dbReference>
<dbReference type="InterPro" id="IPR011008">
    <property type="entry name" value="Dimeric_a/b-barrel"/>
</dbReference>
<keyword evidence="6 9" id="KW-0058">Aromatic hydrocarbons catabolism</keyword>
<name>A0ABV3Z2P8_9PROT</name>
<comment type="catalytic activity">
    <reaction evidence="1 9">
        <text>(S)-muconolactone = (4,5-dihydro-5-oxofuran-2-yl)-acetate</text>
        <dbReference type="Rhea" id="RHEA:12348"/>
        <dbReference type="ChEBI" id="CHEBI:58425"/>
        <dbReference type="ChEBI" id="CHEBI:58736"/>
        <dbReference type="EC" id="5.3.3.4"/>
    </reaction>
</comment>
<organism evidence="11 12">
    <name type="scientific">Hyphococcus lacteus</name>
    <dbReference type="NCBI Taxonomy" id="3143536"/>
    <lineage>
        <taxon>Bacteria</taxon>
        <taxon>Pseudomonadati</taxon>
        <taxon>Pseudomonadota</taxon>
        <taxon>Alphaproteobacteria</taxon>
        <taxon>Parvularculales</taxon>
        <taxon>Parvularculaceae</taxon>
        <taxon>Hyphococcus</taxon>
    </lineage>
</organism>
<keyword evidence="7 9" id="KW-0413">Isomerase</keyword>
<dbReference type="Pfam" id="PF02426">
    <property type="entry name" value="MIase"/>
    <property type="match status" value="1"/>
</dbReference>
<evidence type="ECO:0000313" key="11">
    <source>
        <dbReference type="EMBL" id="MEX6632309.1"/>
    </source>
</evidence>
<evidence type="ECO:0000256" key="3">
    <source>
        <dbReference type="ARBA" id="ARBA00010882"/>
    </source>
</evidence>
<evidence type="ECO:0000256" key="5">
    <source>
        <dbReference type="ARBA" id="ARBA00012070"/>
    </source>
</evidence>
<evidence type="ECO:0000256" key="8">
    <source>
        <dbReference type="NCBIfam" id="TIGR03221"/>
    </source>
</evidence>
<comment type="pathway">
    <text evidence="2 9">Aromatic compound metabolism; beta-ketoadipate pathway; 5-oxo-4,5-dihydro-2-furylacetate from catechol: step 3/3.</text>
</comment>
<dbReference type="EMBL" id="JBEHZE010000001">
    <property type="protein sequence ID" value="MEX6632309.1"/>
    <property type="molecule type" value="Genomic_DNA"/>
</dbReference>
<evidence type="ECO:0000256" key="1">
    <source>
        <dbReference type="ARBA" id="ARBA00001739"/>
    </source>
</evidence>
<evidence type="ECO:0000256" key="4">
    <source>
        <dbReference type="ARBA" id="ARBA00011365"/>
    </source>
</evidence>
<gene>
    <name evidence="11" type="primary">catC</name>
    <name evidence="11" type="ORF">ABFZ84_01990</name>
</gene>
<dbReference type="Proteomes" id="UP001560685">
    <property type="component" value="Unassembled WGS sequence"/>
</dbReference>
<dbReference type="RefSeq" id="WP_369312235.1">
    <property type="nucleotide sequence ID" value="NZ_JBEHZE010000001.1"/>
</dbReference>
<comment type="similarity">
    <text evidence="3 9">Belongs to the muconolactone Delta-isomerase family.</text>
</comment>
<comment type="caution">
    <text evidence="11">The sequence shown here is derived from an EMBL/GenBank/DDBJ whole genome shotgun (WGS) entry which is preliminary data.</text>
</comment>
<dbReference type="EC" id="5.3.3.4" evidence="5 8"/>
<sequence>MLFMVRMDVNVPPDFDSDTFEKLKQTEKARAEDLQRSGKWQHLWRIAGQYANISIFDVSDAAELHDILINLPLFPFMSTEVTALCRHPSAIIDD</sequence>
<protein>
    <recommendedName>
        <fullName evidence="5 8">Muconolactone Delta-isomerase</fullName>
        <shortName evidence="9">MIase</shortName>
        <ecNumber evidence="5 8">5.3.3.4</ecNumber>
    </recommendedName>
</protein>
<dbReference type="NCBIfam" id="TIGR03221">
    <property type="entry name" value="muco_delta"/>
    <property type="match status" value="1"/>
</dbReference>
<dbReference type="GO" id="GO:0016159">
    <property type="term" value="F:muconolactone delta-isomerase activity"/>
    <property type="evidence" value="ECO:0007669"/>
    <property type="project" value="UniProtKB-EC"/>
</dbReference>